<proteinExistence type="inferred from homology"/>
<dbReference type="SMART" id="SM00986">
    <property type="entry name" value="UDG"/>
    <property type="match status" value="1"/>
</dbReference>
<evidence type="ECO:0000259" key="10">
    <source>
        <dbReference type="SMART" id="SM00986"/>
    </source>
</evidence>
<evidence type="ECO:0000256" key="8">
    <source>
        <dbReference type="ARBA" id="ARBA00023014"/>
    </source>
</evidence>
<dbReference type="Pfam" id="PF03167">
    <property type="entry name" value="UDG"/>
    <property type="match status" value="1"/>
</dbReference>
<evidence type="ECO:0000256" key="7">
    <source>
        <dbReference type="ARBA" id="ARBA00023004"/>
    </source>
</evidence>
<evidence type="ECO:0000256" key="5">
    <source>
        <dbReference type="ARBA" id="ARBA00022763"/>
    </source>
</evidence>
<dbReference type="PANTHER" id="PTHR33693:SF9">
    <property type="entry name" value="TYPE-4 URACIL-DNA GLYCOSYLASE"/>
    <property type="match status" value="1"/>
</dbReference>
<dbReference type="GO" id="GO:0006281">
    <property type="term" value="P:DNA repair"/>
    <property type="evidence" value="ECO:0007669"/>
    <property type="project" value="UniProtKB-KW"/>
</dbReference>
<feature type="domain" description="Uracil-DNA glycosylase-like" evidence="10">
    <location>
        <begin position="41"/>
        <end position="200"/>
    </location>
</feature>
<sequence>MAKFPGAATFVPDTLDLADLAMSARECRGCDLWEPAEHVVFGAGSAGARMMLVGEQPGDQEDRRAAPFVGPAGILLNRALAQADIDREVTYVTNAVKHFKFTRGSGPRRIHQKPLRSEVTACHPWLQAELRAVDPEVVVLLGATAAQALMGPSFRIGASRGEILALGDAKAVATVHPSAVLRTDDAERDAAFDGLVADLRVAAGLLT</sequence>
<keyword evidence="6" id="KW-0378">Hydrolase</keyword>
<dbReference type="EMBL" id="FOJN01000006">
    <property type="protein sequence ID" value="SFA50665.1"/>
    <property type="molecule type" value="Genomic_DNA"/>
</dbReference>
<evidence type="ECO:0000256" key="1">
    <source>
        <dbReference type="ARBA" id="ARBA00006521"/>
    </source>
</evidence>
<dbReference type="NCBIfam" id="TIGR03914">
    <property type="entry name" value="UDG_fam_dom"/>
    <property type="match status" value="1"/>
</dbReference>
<reference evidence="11 12" key="1">
    <citation type="submission" date="2016-10" db="EMBL/GenBank/DDBJ databases">
        <authorList>
            <person name="de Groot N.N."/>
        </authorList>
    </citation>
    <scope>NUCLEOTIDE SEQUENCE [LARGE SCALE GENOMIC DNA]</scope>
    <source>
        <strain evidence="11 12">DSM 44908</strain>
    </source>
</reference>
<evidence type="ECO:0000256" key="9">
    <source>
        <dbReference type="ARBA" id="ARBA00023204"/>
    </source>
</evidence>
<dbReference type="CDD" id="cd10030">
    <property type="entry name" value="UDG-F4_TTUDGA_SPO1dp_like"/>
    <property type="match status" value="1"/>
</dbReference>
<keyword evidence="5" id="KW-0227">DNA damage</keyword>
<evidence type="ECO:0000256" key="6">
    <source>
        <dbReference type="ARBA" id="ARBA00022801"/>
    </source>
</evidence>
<keyword evidence="9" id="KW-0234">DNA repair</keyword>
<evidence type="ECO:0000313" key="12">
    <source>
        <dbReference type="Proteomes" id="UP000182054"/>
    </source>
</evidence>
<accession>A0A1I0TFX1</accession>
<dbReference type="InterPro" id="IPR051536">
    <property type="entry name" value="UDG_Type-4/5"/>
</dbReference>
<evidence type="ECO:0000313" key="11">
    <source>
        <dbReference type="EMBL" id="SFA50665.1"/>
    </source>
</evidence>
<name>A0A1I0TFX1_9NOCA</name>
<evidence type="ECO:0000256" key="4">
    <source>
        <dbReference type="ARBA" id="ARBA00022723"/>
    </source>
</evidence>
<dbReference type="InterPro" id="IPR005122">
    <property type="entry name" value="Uracil-DNA_glycosylase-like"/>
</dbReference>
<dbReference type="InterPro" id="IPR005273">
    <property type="entry name" value="Ura-DNA_glyco_family4"/>
</dbReference>
<keyword evidence="7" id="KW-0408">Iron</keyword>
<dbReference type="GeneID" id="85485823"/>
<dbReference type="GO" id="GO:0051539">
    <property type="term" value="F:4 iron, 4 sulfur cluster binding"/>
    <property type="evidence" value="ECO:0007669"/>
    <property type="project" value="UniProtKB-KW"/>
</dbReference>
<dbReference type="InterPro" id="IPR036895">
    <property type="entry name" value="Uracil-DNA_glycosylase-like_sf"/>
</dbReference>
<dbReference type="GO" id="GO:0097506">
    <property type="term" value="F:deaminated base DNA N-glycosylase activity"/>
    <property type="evidence" value="ECO:0007669"/>
    <property type="project" value="UniProtKB-ARBA"/>
</dbReference>
<organism evidence="11 12">
    <name type="scientific">Rhodococcoides kroppenstedtii</name>
    <dbReference type="NCBI Taxonomy" id="293050"/>
    <lineage>
        <taxon>Bacteria</taxon>
        <taxon>Bacillati</taxon>
        <taxon>Actinomycetota</taxon>
        <taxon>Actinomycetes</taxon>
        <taxon>Mycobacteriales</taxon>
        <taxon>Nocardiaceae</taxon>
        <taxon>Rhodococcoides</taxon>
    </lineage>
</organism>
<dbReference type="OrthoDB" id="5290748at2"/>
<keyword evidence="4" id="KW-0479">Metal-binding</keyword>
<dbReference type="PANTHER" id="PTHR33693">
    <property type="entry name" value="TYPE-5 URACIL-DNA GLYCOSYLASE"/>
    <property type="match status" value="1"/>
</dbReference>
<keyword evidence="3" id="KW-0004">4Fe-4S</keyword>
<protein>
    <recommendedName>
        <fullName evidence="2">Type-4 uracil-DNA glycosylase</fullName>
    </recommendedName>
</protein>
<comment type="similarity">
    <text evidence="1">Belongs to the uracil-DNA glycosylase (UDG) superfamily. Type 4 (UDGa) family.</text>
</comment>
<dbReference type="SMART" id="SM00987">
    <property type="entry name" value="UreE_C"/>
    <property type="match status" value="1"/>
</dbReference>
<dbReference type="GO" id="GO:0046872">
    <property type="term" value="F:metal ion binding"/>
    <property type="evidence" value="ECO:0007669"/>
    <property type="project" value="UniProtKB-KW"/>
</dbReference>
<evidence type="ECO:0000256" key="3">
    <source>
        <dbReference type="ARBA" id="ARBA00022485"/>
    </source>
</evidence>
<dbReference type="SUPFAM" id="SSF52141">
    <property type="entry name" value="Uracil-DNA glycosylase-like"/>
    <property type="match status" value="1"/>
</dbReference>
<dbReference type="Gene3D" id="3.40.470.10">
    <property type="entry name" value="Uracil-DNA glycosylase-like domain"/>
    <property type="match status" value="1"/>
</dbReference>
<dbReference type="Proteomes" id="UP000182054">
    <property type="component" value="Unassembled WGS sequence"/>
</dbReference>
<dbReference type="RefSeq" id="WP_068364929.1">
    <property type="nucleotide sequence ID" value="NZ_FOJN01000006.1"/>
</dbReference>
<dbReference type="AlphaFoldDB" id="A0A1I0TFX1"/>
<gene>
    <name evidence="11" type="ORF">SAMN05444374_106103</name>
</gene>
<evidence type="ECO:0000256" key="2">
    <source>
        <dbReference type="ARBA" id="ARBA00019403"/>
    </source>
</evidence>
<keyword evidence="8" id="KW-0411">Iron-sulfur</keyword>